<name>A0A972NPV1_9BURK</name>
<dbReference type="Proteomes" id="UP000655523">
    <property type="component" value="Unassembled WGS sequence"/>
</dbReference>
<keyword evidence="2" id="KW-1185">Reference proteome</keyword>
<accession>A0A972NPV1</accession>
<proteinExistence type="predicted"/>
<protein>
    <submittedName>
        <fullName evidence="1">Uncharacterized protein</fullName>
    </submittedName>
</protein>
<dbReference type="AlphaFoldDB" id="A0A972NPV1"/>
<sequence length="54" mass="5530">MKSVVRPVTVANVLAGGNDYFDVVREAGSTACLVVFDTAALTAAALLSATWIAC</sequence>
<evidence type="ECO:0000313" key="2">
    <source>
        <dbReference type="Proteomes" id="UP000655523"/>
    </source>
</evidence>
<dbReference type="EMBL" id="WOEZ01000104">
    <property type="protein sequence ID" value="NPT56827.1"/>
    <property type="molecule type" value="Genomic_DNA"/>
</dbReference>
<organism evidence="1 2">
    <name type="scientific">Paraburkholderia elongata</name>
    <dbReference type="NCBI Taxonomy" id="2675747"/>
    <lineage>
        <taxon>Bacteria</taxon>
        <taxon>Pseudomonadati</taxon>
        <taxon>Pseudomonadota</taxon>
        <taxon>Betaproteobacteria</taxon>
        <taxon>Burkholderiales</taxon>
        <taxon>Burkholderiaceae</taxon>
        <taxon>Paraburkholderia</taxon>
    </lineage>
</organism>
<comment type="caution">
    <text evidence="1">The sequence shown here is derived from an EMBL/GenBank/DDBJ whole genome shotgun (WGS) entry which is preliminary data.</text>
</comment>
<evidence type="ECO:0000313" key="1">
    <source>
        <dbReference type="EMBL" id="NPT56827.1"/>
    </source>
</evidence>
<reference evidence="1 2" key="1">
    <citation type="submission" date="2019-11" db="EMBL/GenBank/DDBJ databases">
        <title>Metabolism of dissolved organic matter in forest soils.</title>
        <authorList>
            <person name="Cyle K.T."/>
            <person name="Wilhelm R.C."/>
            <person name="Martinez C.E."/>
        </authorList>
    </citation>
    <scope>NUCLEOTIDE SEQUENCE [LARGE SCALE GENOMIC DNA]</scope>
    <source>
        <strain evidence="1 2">5N</strain>
    </source>
</reference>
<gene>
    <name evidence="1" type="ORF">GNZ13_20105</name>
</gene>